<dbReference type="InterPro" id="IPR021765">
    <property type="entry name" value="UstYa-like"/>
</dbReference>
<keyword evidence="12" id="KW-1185">Reference proteome</keyword>
<accession>A0AAN7BCE0</accession>
<comment type="caution">
    <text evidence="11">The sequence shown here is derived from an EMBL/GenBank/DDBJ whole genome shotgun (WGS) entry which is preliminary data.</text>
</comment>
<evidence type="ECO:0000256" key="1">
    <source>
        <dbReference type="ARBA" id="ARBA00004167"/>
    </source>
</evidence>
<evidence type="ECO:0000256" key="5">
    <source>
        <dbReference type="ARBA" id="ARBA00023026"/>
    </source>
</evidence>
<dbReference type="Proteomes" id="UP001301769">
    <property type="component" value="Unassembled WGS sequence"/>
</dbReference>
<feature type="compositionally biased region" description="Basic and acidic residues" evidence="9">
    <location>
        <begin position="40"/>
        <end position="53"/>
    </location>
</feature>
<keyword evidence="7" id="KW-0325">Glycoprotein</keyword>
<dbReference type="PANTHER" id="PTHR33365">
    <property type="entry name" value="YALI0B05434P"/>
    <property type="match status" value="1"/>
</dbReference>
<gene>
    <name evidence="11" type="ORF">QBC37DRAFT_178945</name>
</gene>
<protein>
    <submittedName>
        <fullName evidence="11">Uncharacterized protein</fullName>
    </submittedName>
</protein>
<evidence type="ECO:0000256" key="10">
    <source>
        <dbReference type="SAM" id="Phobius"/>
    </source>
</evidence>
<comment type="pathway">
    <text evidence="2">Mycotoxin biosynthesis.</text>
</comment>
<keyword evidence="5" id="KW-0843">Virulence</keyword>
<comment type="similarity">
    <text evidence="8">Belongs to the ustYa family.</text>
</comment>
<keyword evidence="6 10" id="KW-0472">Membrane</keyword>
<comment type="subcellular location">
    <subcellularLocation>
        <location evidence="1">Membrane</location>
        <topology evidence="1">Single-pass membrane protein</topology>
    </subcellularLocation>
</comment>
<proteinExistence type="inferred from homology"/>
<evidence type="ECO:0000313" key="11">
    <source>
        <dbReference type="EMBL" id="KAK4218813.1"/>
    </source>
</evidence>
<reference evidence="11" key="2">
    <citation type="submission" date="2023-05" db="EMBL/GenBank/DDBJ databases">
        <authorList>
            <consortium name="Lawrence Berkeley National Laboratory"/>
            <person name="Steindorff A."/>
            <person name="Hensen N."/>
            <person name="Bonometti L."/>
            <person name="Westerberg I."/>
            <person name="Brannstrom I.O."/>
            <person name="Guillou S."/>
            <person name="Cros-Aarteil S."/>
            <person name="Calhoun S."/>
            <person name="Haridas S."/>
            <person name="Kuo A."/>
            <person name="Mondo S."/>
            <person name="Pangilinan J."/>
            <person name="Riley R."/>
            <person name="Labutti K."/>
            <person name="Andreopoulos B."/>
            <person name="Lipzen A."/>
            <person name="Chen C."/>
            <person name="Yanf M."/>
            <person name="Daum C."/>
            <person name="Ng V."/>
            <person name="Clum A."/>
            <person name="Ohm R."/>
            <person name="Martin F."/>
            <person name="Silar P."/>
            <person name="Natvig D."/>
            <person name="Lalanne C."/>
            <person name="Gautier V."/>
            <person name="Ament-Velasquez S.L."/>
            <person name="Kruys A."/>
            <person name="Hutchinson M.I."/>
            <person name="Powell A.J."/>
            <person name="Barry K."/>
            <person name="Miller A.N."/>
            <person name="Grigoriev I.V."/>
            <person name="Debuchy R."/>
            <person name="Gladieux P."/>
            <person name="Thoren M.H."/>
            <person name="Johannesson H."/>
        </authorList>
    </citation>
    <scope>NUCLEOTIDE SEQUENCE</scope>
    <source>
        <strain evidence="11">PSN293</strain>
    </source>
</reference>
<dbReference type="GO" id="GO:0043386">
    <property type="term" value="P:mycotoxin biosynthetic process"/>
    <property type="evidence" value="ECO:0007669"/>
    <property type="project" value="InterPro"/>
</dbReference>
<feature type="region of interest" description="Disordered" evidence="9">
    <location>
        <begin position="29"/>
        <end position="62"/>
    </location>
</feature>
<sequence>MAPAWWKSLRWSRDLDTSTENGTDVKYEALSALPGQASPRDSEIDDSLRDGNGQHRQSPMRRRGGTRLPWIISTVIFGLTTLILLVKISRGRTEVGPSCDCPGGDDRLDVGEFGTYKDGFNTELKTALAGLPVDEERWSGHLVYNASNAHWKIVYPPHEPRWVADPPNPAIDVMWNAVERGRTVYLQGPEADFVRERTTFENGYWVTGLDVFHQLHCLNSVRKALWPEYYHINGSDPIQKMHINHCLDYVRQALMCHADSTPIRRKFFPEAGVFGPDLTIMHTCRDIDGMMNWSLARSKMDGPGSEVPLNQSLVVTEEHPYADVAEPVHNE</sequence>
<name>A0AAN7BCE0_9PEZI</name>
<dbReference type="EMBL" id="MU858051">
    <property type="protein sequence ID" value="KAK4218813.1"/>
    <property type="molecule type" value="Genomic_DNA"/>
</dbReference>
<keyword evidence="3 10" id="KW-0812">Transmembrane</keyword>
<evidence type="ECO:0000256" key="2">
    <source>
        <dbReference type="ARBA" id="ARBA00004685"/>
    </source>
</evidence>
<dbReference type="PANTHER" id="PTHR33365:SF4">
    <property type="entry name" value="CYCLOCHLOROTINE BIOSYNTHESIS PROTEIN O"/>
    <property type="match status" value="1"/>
</dbReference>
<evidence type="ECO:0000256" key="6">
    <source>
        <dbReference type="ARBA" id="ARBA00023136"/>
    </source>
</evidence>
<evidence type="ECO:0000256" key="3">
    <source>
        <dbReference type="ARBA" id="ARBA00022692"/>
    </source>
</evidence>
<feature type="transmembrane region" description="Helical" evidence="10">
    <location>
        <begin position="68"/>
        <end position="86"/>
    </location>
</feature>
<keyword evidence="4 10" id="KW-1133">Transmembrane helix</keyword>
<dbReference type="GO" id="GO:0016020">
    <property type="term" value="C:membrane"/>
    <property type="evidence" value="ECO:0007669"/>
    <property type="project" value="UniProtKB-SubCell"/>
</dbReference>
<dbReference type="Pfam" id="PF11807">
    <property type="entry name" value="UstYa"/>
    <property type="match status" value="1"/>
</dbReference>
<dbReference type="AlphaFoldDB" id="A0AAN7BCE0"/>
<evidence type="ECO:0000256" key="8">
    <source>
        <dbReference type="ARBA" id="ARBA00035112"/>
    </source>
</evidence>
<organism evidence="11 12">
    <name type="scientific">Rhypophila decipiens</name>
    <dbReference type="NCBI Taxonomy" id="261697"/>
    <lineage>
        <taxon>Eukaryota</taxon>
        <taxon>Fungi</taxon>
        <taxon>Dikarya</taxon>
        <taxon>Ascomycota</taxon>
        <taxon>Pezizomycotina</taxon>
        <taxon>Sordariomycetes</taxon>
        <taxon>Sordariomycetidae</taxon>
        <taxon>Sordariales</taxon>
        <taxon>Naviculisporaceae</taxon>
        <taxon>Rhypophila</taxon>
    </lineage>
</organism>
<reference evidence="11" key="1">
    <citation type="journal article" date="2023" name="Mol. Phylogenet. Evol.">
        <title>Genome-scale phylogeny and comparative genomics of the fungal order Sordariales.</title>
        <authorList>
            <person name="Hensen N."/>
            <person name="Bonometti L."/>
            <person name="Westerberg I."/>
            <person name="Brannstrom I.O."/>
            <person name="Guillou S."/>
            <person name="Cros-Aarteil S."/>
            <person name="Calhoun S."/>
            <person name="Haridas S."/>
            <person name="Kuo A."/>
            <person name="Mondo S."/>
            <person name="Pangilinan J."/>
            <person name="Riley R."/>
            <person name="LaButti K."/>
            <person name="Andreopoulos B."/>
            <person name="Lipzen A."/>
            <person name="Chen C."/>
            <person name="Yan M."/>
            <person name="Daum C."/>
            <person name="Ng V."/>
            <person name="Clum A."/>
            <person name="Steindorff A."/>
            <person name="Ohm R.A."/>
            <person name="Martin F."/>
            <person name="Silar P."/>
            <person name="Natvig D.O."/>
            <person name="Lalanne C."/>
            <person name="Gautier V."/>
            <person name="Ament-Velasquez S.L."/>
            <person name="Kruys A."/>
            <person name="Hutchinson M.I."/>
            <person name="Powell A.J."/>
            <person name="Barry K."/>
            <person name="Miller A.N."/>
            <person name="Grigoriev I.V."/>
            <person name="Debuchy R."/>
            <person name="Gladieux P."/>
            <person name="Hiltunen Thoren M."/>
            <person name="Johannesson H."/>
        </authorList>
    </citation>
    <scope>NUCLEOTIDE SEQUENCE</scope>
    <source>
        <strain evidence="11">PSN293</strain>
    </source>
</reference>
<evidence type="ECO:0000256" key="4">
    <source>
        <dbReference type="ARBA" id="ARBA00022989"/>
    </source>
</evidence>
<evidence type="ECO:0000313" key="12">
    <source>
        <dbReference type="Proteomes" id="UP001301769"/>
    </source>
</evidence>
<evidence type="ECO:0000256" key="9">
    <source>
        <dbReference type="SAM" id="MobiDB-lite"/>
    </source>
</evidence>
<evidence type="ECO:0000256" key="7">
    <source>
        <dbReference type="ARBA" id="ARBA00023180"/>
    </source>
</evidence>